<evidence type="ECO:0000256" key="10">
    <source>
        <dbReference type="ARBA" id="ARBA00023136"/>
    </source>
</evidence>
<evidence type="ECO:0000256" key="6">
    <source>
        <dbReference type="ARBA" id="ARBA00022824"/>
    </source>
</evidence>
<comment type="function">
    <text evidence="11">May play a role in anterograde transport of membrane proteins from the endoplasmic reticulum to the Golgi.</text>
</comment>
<evidence type="ECO:0000256" key="4">
    <source>
        <dbReference type="ARBA" id="ARBA00022692"/>
    </source>
</evidence>
<sequence length="314" mass="35760">MIQGTIQLLLTHILIELLIEIALALSLVFETPLQKLAIAALDRLNQGSRRLVILTTVEGILLAILITVRDRLIRGDSVDPLGQFLVADKALRAITIWLEIEILYFFTPIAMLEAPTILYLGFLPCLSMMRDKLHQLVREHSSLNQMIISEEKQLAERKRQNAESLKALEKEIAPLKTMIKKLEFEFERKAKHANTAKAKEMALIKQTEEFELEYDRLLEYNEILRNQLQSIDESLLMGNPKRGWSSLKSNLLGEGLIQLPWGTHNSIKNSGELSPEIDVQTSNQSAQYLCSGCHHAGSLPRHRRPIYQQMSFTL</sequence>
<evidence type="ECO:0000256" key="3">
    <source>
        <dbReference type="ARBA" id="ARBA00022448"/>
    </source>
</evidence>
<name>A0AAV6KGR4_9ERIC</name>
<feature type="transmembrane region" description="Helical" evidence="11">
    <location>
        <begin position="50"/>
        <end position="68"/>
    </location>
</feature>
<dbReference type="GO" id="GO:0070973">
    <property type="term" value="P:protein localization to endoplasmic reticulum exit site"/>
    <property type="evidence" value="ECO:0007669"/>
    <property type="project" value="UniProtKB-UniRule"/>
</dbReference>
<comment type="subcellular location">
    <subcellularLocation>
        <location evidence="1 11">Endoplasmic reticulum membrane</location>
        <topology evidence="1 11">Multi-pass membrane protein</topology>
    </subcellularLocation>
</comment>
<dbReference type="PANTHER" id="PTHR12701:SF18">
    <property type="entry name" value="ENDOPLASMIC RETICULUM TRANSMEMBRANE PROTEIN"/>
    <property type="match status" value="1"/>
</dbReference>
<evidence type="ECO:0000256" key="8">
    <source>
        <dbReference type="ARBA" id="ARBA00022989"/>
    </source>
</evidence>
<dbReference type="GO" id="GO:0006886">
    <property type="term" value="P:intracellular protein transport"/>
    <property type="evidence" value="ECO:0007669"/>
    <property type="project" value="UniProtKB-UniRule"/>
</dbReference>
<dbReference type="PANTHER" id="PTHR12701">
    <property type="entry name" value="BCR-ASSOCIATED PROTEIN, BAP"/>
    <property type="match status" value="1"/>
</dbReference>
<keyword evidence="10 11" id="KW-0472">Membrane</keyword>
<comment type="caution">
    <text evidence="13">The sequence shown here is derived from an EMBL/GenBank/DDBJ whole genome shotgun (WGS) entry which is preliminary data.</text>
</comment>
<evidence type="ECO:0000256" key="5">
    <source>
        <dbReference type="ARBA" id="ARBA00022703"/>
    </source>
</evidence>
<dbReference type="FunFam" id="1.20.5.110:FF:000011">
    <property type="entry name" value="B-cell receptor-associated protein 29"/>
    <property type="match status" value="1"/>
</dbReference>
<keyword evidence="7 11" id="KW-0653">Protein transport</keyword>
<keyword evidence="4 11" id="KW-0812">Transmembrane</keyword>
<evidence type="ECO:0000256" key="7">
    <source>
        <dbReference type="ARBA" id="ARBA00022927"/>
    </source>
</evidence>
<dbReference type="AlphaFoldDB" id="A0AAV6KGR4"/>
<keyword evidence="5" id="KW-0053">Apoptosis</keyword>
<reference evidence="13" key="1">
    <citation type="submission" date="2020-08" db="EMBL/GenBank/DDBJ databases">
        <title>Plant Genome Project.</title>
        <authorList>
            <person name="Zhang R.-G."/>
        </authorList>
    </citation>
    <scope>NUCLEOTIDE SEQUENCE</scope>
    <source>
        <strain evidence="13">WSP0</strain>
        <tissue evidence="13">Leaf</tissue>
    </source>
</reference>
<evidence type="ECO:0000256" key="11">
    <source>
        <dbReference type="RuleBase" id="RU367026"/>
    </source>
</evidence>
<protein>
    <recommendedName>
        <fullName evidence="11">Endoplasmic reticulum transmembrane protein</fullName>
    </recommendedName>
</protein>
<comment type="similarity">
    <text evidence="2 11">Belongs to the BCAP29/BCAP31 family.</text>
</comment>
<keyword evidence="11" id="KW-0931">ER-Golgi transport</keyword>
<evidence type="ECO:0000313" key="14">
    <source>
        <dbReference type="Proteomes" id="UP000823749"/>
    </source>
</evidence>
<keyword evidence="6 11" id="KW-0256">Endoplasmic reticulum</keyword>
<organism evidence="13 14">
    <name type="scientific">Rhododendron griersonianum</name>
    <dbReference type="NCBI Taxonomy" id="479676"/>
    <lineage>
        <taxon>Eukaryota</taxon>
        <taxon>Viridiplantae</taxon>
        <taxon>Streptophyta</taxon>
        <taxon>Embryophyta</taxon>
        <taxon>Tracheophyta</taxon>
        <taxon>Spermatophyta</taxon>
        <taxon>Magnoliopsida</taxon>
        <taxon>eudicotyledons</taxon>
        <taxon>Gunneridae</taxon>
        <taxon>Pentapetalae</taxon>
        <taxon>asterids</taxon>
        <taxon>Ericales</taxon>
        <taxon>Ericaceae</taxon>
        <taxon>Ericoideae</taxon>
        <taxon>Rhodoreae</taxon>
        <taxon>Rhododendron</taxon>
    </lineage>
</organism>
<evidence type="ECO:0000256" key="12">
    <source>
        <dbReference type="SAM" id="Coils"/>
    </source>
</evidence>
<keyword evidence="9 12" id="KW-0175">Coiled coil</keyword>
<evidence type="ECO:0000256" key="2">
    <source>
        <dbReference type="ARBA" id="ARBA00007956"/>
    </source>
</evidence>
<evidence type="ECO:0000256" key="1">
    <source>
        <dbReference type="ARBA" id="ARBA00004477"/>
    </source>
</evidence>
<keyword evidence="3 11" id="KW-0813">Transport</keyword>
<dbReference type="Proteomes" id="UP000823749">
    <property type="component" value="Chromosome 4"/>
</dbReference>
<feature type="transmembrane region" description="Helical" evidence="11">
    <location>
        <begin position="6"/>
        <end position="29"/>
    </location>
</feature>
<dbReference type="GO" id="GO:0005789">
    <property type="term" value="C:endoplasmic reticulum membrane"/>
    <property type="evidence" value="ECO:0007669"/>
    <property type="project" value="UniProtKB-SubCell"/>
</dbReference>
<keyword evidence="8 11" id="KW-1133">Transmembrane helix</keyword>
<dbReference type="GO" id="GO:0006888">
    <property type="term" value="P:endoplasmic reticulum to Golgi vesicle-mediated transport"/>
    <property type="evidence" value="ECO:0007669"/>
    <property type="project" value="UniProtKB-UniRule"/>
</dbReference>
<evidence type="ECO:0000256" key="9">
    <source>
        <dbReference type="ARBA" id="ARBA00023054"/>
    </source>
</evidence>
<accession>A0AAV6KGR4</accession>
<feature type="coiled-coil region" evidence="12">
    <location>
        <begin position="148"/>
        <end position="185"/>
    </location>
</feature>
<dbReference type="Gene3D" id="1.20.5.110">
    <property type="match status" value="1"/>
</dbReference>
<dbReference type="EMBL" id="JACTNZ010000004">
    <property type="protein sequence ID" value="KAG5551725.1"/>
    <property type="molecule type" value="Genomic_DNA"/>
</dbReference>
<dbReference type="InterPro" id="IPR008417">
    <property type="entry name" value="BAP29/BAP31"/>
</dbReference>
<feature type="transmembrane region" description="Helical" evidence="11">
    <location>
        <begin position="102"/>
        <end position="126"/>
    </location>
</feature>
<evidence type="ECO:0000313" key="13">
    <source>
        <dbReference type="EMBL" id="KAG5551725.1"/>
    </source>
</evidence>
<keyword evidence="14" id="KW-1185">Reference proteome</keyword>
<proteinExistence type="inferred from homology"/>
<gene>
    <name evidence="13" type="ORF">RHGRI_009961</name>
</gene>